<feature type="transmembrane region" description="Helical" evidence="7">
    <location>
        <begin position="39"/>
        <end position="57"/>
    </location>
</feature>
<name>A0A6J4H3R1_9ACTN</name>
<dbReference type="AlphaFoldDB" id="A0A6J4H3R1"/>
<dbReference type="PANTHER" id="PTHR42751">
    <property type="entry name" value="SODIUM/HYDROGEN EXCHANGER FAMILY/TRKA DOMAIN PROTEIN"/>
    <property type="match status" value="1"/>
</dbReference>
<feature type="transmembrane region" description="Helical" evidence="7">
    <location>
        <begin position="213"/>
        <end position="238"/>
    </location>
</feature>
<dbReference type="GO" id="GO:1902600">
    <property type="term" value="P:proton transmembrane transport"/>
    <property type="evidence" value="ECO:0007669"/>
    <property type="project" value="InterPro"/>
</dbReference>
<keyword evidence="4 7" id="KW-0812">Transmembrane</keyword>
<feature type="transmembrane region" description="Helical" evidence="7">
    <location>
        <begin position="184"/>
        <end position="206"/>
    </location>
</feature>
<feature type="transmembrane region" description="Helical" evidence="7">
    <location>
        <begin position="63"/>
        <end position="84"/>
    </location>
</feature>
<feature type="transmembrane region" description="Helical" evidence="7">
    <location>
        <begin position="336"/>
        <end position="354"/>
    </location>
</feature>
<keyword evidence="5 7" id="KW-1133">Transmembrane helix</keyword>
<dbReference type="GO" id="GO:0016020">
    <property type="term" value="C:membrane"/>
    <property type="evidence" value="ECO:0007669"/>
    <property type="project" value="UniProtKB-SubCell"/>
</dbReference>
<evidence type="ECO:0000313" key="9">
    <source>
        <dbReference type="EMBL" id="CAA9211695.1"/>
    </source>
</evidence>
<evidence type="ECO:0000256" key="4">
    <source>
        <dbReference type="ARBA" id="ARBA00022692"/>
    </source>
</evidence>
<comment type="subcellular location">
    <subcellularLocation>
        <location evidence="1">Membrane</location>
        <topology evidence="1">Multi-pass membrane protein</topology>
    </subcellularLocation>
</comment>
<reference evidence="9" key="1">
    <citation type="submission" date="2020-02" db="EMBL/GenBank/DDBJ databases">
        <authorList>
            <person name="Meier V. D."/>
        </authorList>
    </citation>
    <scope>NUCLEOTIDE SEQUENCE</scope>
    <source>
        <strain evidence="9">AVDCRST_MAG20</strain>
    </source>
</reference>
<dbReference type="InterPro" id="IPR006153">
    <property type="entry name" value="Cation/H_exchanger_TM"/>
</dbReference>
<dbReference type="GO" id="GO:0015297">
    <property type="term" value="F:antiporter activity"/>
    <property type="evidence" value="ECO:0007669"/>
    <property type="project" value="InterPro"/>
</dbReference>
<dbReference type="EMBL" id="CADCSY010000007">
    <property type="protein sequence ID" value="CAA9211695.1"/>
    <property type="molecule type" value="Genomic_DNA"/>
</dbReference>
<accession>A0A6J4H3R1</accession>
<feature type="transmembrane region" description="Helical" evidence="7">
    <location>
        <begin position="6"/>
        <end position="27"/>
    </location>
</feature>
<dbReference type="Pfam" id="PF00999">
    <property type="entry name" value="Na_H_Exchanger"/>
    <property type="match status" value="1"/>
</dbReference>
<keyword evidence="3" id="KW-0813">Transport</keyword>
<feature type="transmembrane region" description="Helical" evidence="7">
    <location>
        <begin position="125"/>
        <end position="144"/>
    </location>
</feature>
<dbReference type="InterPro" id="IPR038770">
    <property type="entry name" value="Na+/solute_symporter_sf"/>
</dbReference>
<gene>
    <name evidence="9" type="ORF">AVDCRST_MAG20-76</name>
</gene>
<organism evidence="9">
    <name type="scientific">uncultured Acidimicrobiales bacterium</name>
    <dbReference type="NCBI Taxonomy" id="310071"/>
    <lineage>
        <taxon>Bacteria</taxon>
        <taxon>Bacillati</taxon>
        <taxon>Actinomycetota</taxon>
        <taxon>Acidimicrobiia</taxon>
        <taxon>Acidimicrobiales</taxon>
        <taxon>environmental samples</taxon>
    </lineage>
</organism>
<evidence type="ECO:0000256" key="7">
    <source>
        <dbReference type="SAM" id="Phobius"/>
    </source>
</evidence>
<feature type="transmembrane region" description="Helical" evidence="7">
    <location>
        <begin position="96"/>
        <end position="119"/>
    </location>
</feature>
<evidence type="ECO:0000256" key="5">
    <source>
        <dbReference type="ARBA" id="ARBA00022989"/>
    </source>
</evidence>
<comment type="similarity">
    <text evidence="2">Belongs to the monovalent cation:proton antiporter 2 (CPA2) transporter (TC 2.A.37) family.</text>
</comment>
<feature type="transmembrane region" description="Helical" evidence="7">
    <location>
        <begin position="300"/>
        <end position="324"/>
    </location>
</feature>
<evidence type="ECO:0000256" key="2">
    <source>
        <dbReference type="ARBA" id="ARBA00005551"/>
    </source>
</evidence>
<feature type="transmembrane region" description="Helical" evidence="7">
    <location>
        <begin position="268"/>
        <end position="288"/>
    </location>
</feature>
<evidence type="ECO:0000256" key="1">
    <source>
        <dbReference type="ARBA" id="ARBA00004141"/>
    </source>
</evidence>
<feature type="transmembrane region" description="Helical" evidence="7">
    <location>
        <begin position="360"/>
        <end position="381"/>
    </location>
</feature>
<evidence type="ECO:0000259" key="8">
    <source>
        <dbReference type="Pfam" id="PF00999"/>
    </source>
</evidence>
<feature type="transmembrane region" description="Helical" evidence="7">
    <location>
        <begin position="244"/>
        <end position="261"/>
    </location>
</feature>
<dbReference type="Gene3D" id="1.20.1530.20">
    <property type="match status" value="1"/>
</dbReference>
<protein>
    <submittedName>
        <fullName evidence="9">Putative transmembrane transport protein</fullName>
    </submittedName>
</protein>
<keyword evidence="6 7" id="KW-0472">Membrane</keyword>
<proteinExistence type="inferred from homology"/>
<feature type="domain" description="Cation/H+ exchanger transmembrane" evidence="8">
    <location>
        <begin position="23"/>
        <end position="377"/>
    </location>
</feature>
<evidence type="ECO:0000256" key="6">
    <source>
        <dbReference type="ARBA" id="ARBA00023136"/>
    </source>
</evidence>
<feature type="transmembrane region" description="Helical" evidence="7">
    <location>
        <begin position="156"/>
        <end position="178"/>
    </location>
</feature>
<sequence>MTLAAASGEVAVVFIEVGAVVLVLAVLARVASGIGVTAVPLYLLVGLAVGDGGVVPLDLSADFIGVVAEIGVLLLLFALGLEYTSSELRQGLRTGVAPGAVDAVANFVPGLLIGLLLGWDVTTAVLLGGVSWVSSSGIVAKVLTDLDRLGNRETPPVLNLLVIEDLAMAVFLPVAAALATGRGLGATLVTVGIALVAVAVILVVALRGGEWLSALLAPATDEALLLAVFGLTLLVGGLAQQLEVSAAVGAFLVGLALSGPVQHRASALVGPLRDLFAAMFFLFFSFQVDPADLPGVAVPALALAMLGTGGKLLSGWFVAARAGVARAGRLRAGSALVARGEFSVVIASLGATLVDGPRLGAVTAAFVLVTAVAGPLLARFVGRPAV</sequence>
<evidence type="ECO:0000256" key="3">
    <source>
        <dbReference type="ARBA" id="ARBA00022448"/>
    </source>
</evidence>
<dbReference type="PANTHER" id="PTHR42751:SF6">
    <property type="entry name" value="CONSERVED INTEGRAL MEMBRANE TRANSPORT PROTEIN-RELATED"/>
    <property type="match status" value="1"/>
</dbReference>